<evidence type="ECO:0000313" key="2">
    <source>
        <dbReference type="Proteomes" id="UP001221898"/>
    </source>
</evidence>
<dbReference type="AlphaFoldDB" id="A0AAD7T7B7"/>
<evidence type="ECO:0000313" key="1">
    <source>
        <dbReference type="EMBL" id="KAJ8415714.1"/>
    </source>
</evidence>
<protein>
    <submittedName>
        <fullName evidence="1">Uncharacterized protein</fullName>
    </submittedName>
</protein>
<comment type="caution">
    <text evidence="1">The sequence shown here is derived from an EMBL/GenBank/DDBJ whole genome shotgun (WGS) entry which is preliminary data.</text>
</comment>
<organism evidence="1 2">
    <name type="scientific">Aldrovandia affinis</name>
    <dbReference type="NCBI Taxonomy" id="143900"/>
    <lineage>
        <taxon>Eukaryota</taxon>
        <taxon>Metazoa</taxon>
        <taxon>Chordata</taxon>
        <taxon>Craniata</taxon>
        <taxon>Vertebrata</taxon>
        <taxon>Euteleostomi</taxon>
        <taxon>Actinopterygii</taxon>
        <taxon>Neopterygii</taxon>
        <taxon>Teleostei</taxon>
        <taxon>Notacanthiformes</taxon>
        <taxon>Halosauridae</taxon>
        <taxon>Aldrovandia</taxon>
    </lineage>
</organism>
<dbReference type="EMBL" id="JAINUG010000008">
    <property type="protein sequence ID" value="KAJ8415714.1"/>
    <property type="molecule type" value="Genomic_DNA"/>
</dbReference>
<accession>A0AAD7T7B7</accession>
<gene>
    <name evidence="1" type="ORF">AAFF_G00402710</name>
</gene>
<proteinExistence type="predicted"/>
<dbReference type="Proteomes" id="UP001221898">
    <property type="component" value="Unassembled WGS sequence"/>
</dbReference>
<reference evidence="1" key="1">
    <citation type="journal article" date="2023" name="Science">
        <title>Genome structures resolve the early diversification of teleost fishes.</title>
        <authorList>
            <person name="Parey E."/>
            <person name="Louis A."/>
            <person name="Montfort J."/>
            <person name="Bouchez O."/>
            <person name="Roques C."/>
            <person name="Iampietro C."/>
            <person name="Lluch J."/>
            <person name="Castinel A."/>
            <person name="Donnadieu C."/>
            <person name="Desvignes T."/>
            <person name="Floi Bucao C."/>
            <person name="Jouanno E."/>
            <person name="Wen M."/>
            <person name="Mejri S."/>
            <person name="Dirks R."/>
            <person name="Jansen H."/>
            <person name="Henkel C."/>
            <person name="Chen W.J."/>
            <person name="Zahm M."/>
            <person name="Cabau C."/>
            <person name="Klopp C."/>
            <person name="Thompson A.W."/>
            <person name="Robinson-Rechavi M."/>
            <person name="Braasch I."/>
            <person name="Lecointre G."/>
            <person name="Bobe J."/>
            <person name="Postlethwait J.H."/>
            <person name="Berthelot C."/>
            <person name="Roest Crollius H."/>
            <person name="Guiguen Y."/>
        </authorList>
    </citation>
    <scope>NUCLEOTIDE SEQUENCE</scope>
    <source>
        <strain evidence="1">NC1722</strain>
    </source>
</reference>
<sequence length="123" mass="13990">MWSLQDPLFLPQDKRQNPSRTPTGQMEWFVSTGKWTQTTKESVTGCLQSDFSLHRFTTEGQYCGKREHWTKRRDTEGKLRTCTARLLMSSETVVSFLMHSPLMLLHRAGPGSPLKSGDTADAK</sequence>
<keyword evidence="2" id="KW-1185">Reference proteome</keyword>
<name>A0AAD7T7B7_9TELE</name>